<dbReference type="EMBL" id="JADIMS010000046">
    <property type="protein sequence ID" value="MBO8450045.1"/>
    <property type="molecule type" value="Genomic_DNA"/>
</dbReference>
<dbReference type="PANTHER" id="PTHR33507:SF3">
    <property type="entry name" value="INNER MEMBRANE PROTEIN YBBJ"/>
    <property type="match status" value="1"/>
</dbReference>
<dbReference type="Pfam" id="PF01957">
    <property type="entry name" value="NfeD"/>
    <property type="match status" value="1"/>
</dbReference>
<keyword evidence="4 5" id="KW-0472">Membrane</keyword>
<reference evidence="7" key="2">
    <citation type="journal article" date="2021" name="PeerJ">
        <title>Extensive microbial diversity within the chicken gut microbiome revealed by metagenomics and culture.</title>
        <authorList>
            <person name="Gilroy R."/>
            <person name="Ravi A."/>
            <person name="Getino M."/>
            <person name="Pursley I."/>
            <person name="Horton D.L."/>
            <person name="Alikhan N.F."/>
            <person name="Baker D."/>
            <person name="Gharbi K."/>
            <person name="Hall N."/>
            <person name="Watson M."/>
            <person name="Adriaenssens E.M."/>
            <person name="Foster-Nyarko E."/>
            <person name="Jarju S."/>
            <person name="Secka A."/>
            <person name="Antonio M."/>
            <person name="Oren A."/>
            <person name="Chaudhuri R.R."/>
            <person name="La Ragione R."/>
            <person name="Hildebrand F."/>
            <person name="Pallen M.J."/>
        </authorList>
    </citation>
    <scope>NUCLEOTIDE SEQUENCE</scope>
    <source>
        <strain evidence="7">B3-4054</strain>
    </source>
</reference>
<protein>
    <submittedName>
        <fullName evidence="7">NfeD family protein</fullName>
    </submittedName>
</protein>
<dbReference type="SUPFAM" id="SSF141322">
    <property type="entry name" value="NfeD domain-like"/>
    <property type="match status" value="1"/>
</dbReference>
<feature type="transmembrane region" description="Helical" evidence="5">
    <location>
        <begin position="12"/>
        <end position="30"/>
    </location>
</feature>
<dbReference type="Proteomes" id="UP000823616">
    <property type="component" value="Unassembled WGS sequence"/>
</dbReference>
<accession>A0A9D9HDC3</accession>
<dbReference type="Gene3D" id="2.40.50.140">
    <property type="entry name" value="Nucleic acid-binding proteins"/>
    <property type="match status" value="1"/>
</dbReference>
<dbReference type="PANTHER" id="PTHR33507">
    <property type="entry name" value="INNER MEMBRANE PROTEIN YBBJ"/>
    <property type="match status" value="1"/>
</dbReference>
<proteinExistence type="predicted"/>
<dbReference type="InterPro" id="IPR012340">
    <property type="entry name" value="NA-bd_OB-fold"/>
</dbReference>
<feature type="domain" description="NfeD-like C-terminal" evidence="6">
    <location>
        <begin position="91"/>
        <end position="147"/>
    </location>
</feature>
<evidence type="ECO:0000256" key="5">
    <source>
        <dbReference type="SAM" id="Phobius"/>
    </source>
</evidence>
<comment type="caution">
    <text evidence="7">The sequence shown here is derived from an EMBL/GenBank/DDBJ whole genome shotgun (WGS) entry which is preliminary data.</text>
</comment>
<evidence type="ECO:0000259" key="6">
    <source>
        <dbReference type="Pfam" id="PF01957"/>
    </source>
</evidence>
<keyword evidence="2 5" id="KW-0812">Transmembrane</keyword>
<feature type="transmembrane region" description="Helical" evidence="5">
    <location>
        <begin position="60"/>
        <end position="78"/>
    </location>
</feature>
<evidence type="ECO:0000256" key="1">
    <source>
        <dbReference type="ARBA" id="ARBA00004141"/>
    </source>
</evidence>
<dbReference type="InterPro" id="IPR002810">
    <property type="entry name" value="NfeD-like_C"/>
</dbReference>
<evidence type="ECO:0000256" key="3">
    <source>
        <dbReference type="ARBA" id="ARBA00022989"/>
    </source>
</evidence>
<evidence type="ECO:0000313" key="8">
    <source>
        <dbReference type="Proteomes" id="UP000823616"/>
    </source>
</evidence>
<comment type="subcellular location">
    <subcellularLocation>
        <location evidence="1">Membrane</location>
        <topology evidence="1">Multi-pass membrane protein</topology>
    </subcellularLocation>
</comment>
<dbReference type="InterPro" id="IPR052165">
    <property type="entry name" value="Membrane_assoc_protease"/>
</dbReference>
<reference evidence="7" key="1">
    <citation type="submission" date="2020-10" db="EMBL/GenBank/DDBJ databases">
        <authorList>
            <person name="Gilroy R."/>
        </authorList>
    </citation>
    <scope>NUCLEOTIDE SEQUENCE</scope>
    <source>
        <strain evidence="7">B3-4054</strain>
    </source>
</reference>
<dbReference type="AlphaFoldDB" id="A0A9D9HDC3"/>
<keyword evidence="3 5" id="KW-1133">Transmembrane helix</keyword>
<sequence>MNGNTASLILDNLPWVWFAVTVLCAGFEALTLGLTTVWFALGALVMVFLSLLPIPPVVQVLLFLLISGALLAFTRPLAVRRLRVGKEKTNADSLIGERAQVTRKITEFDGEVKVHGLSWSARPDGKEELEPGTVCVIRRLEGVTLYVAAEEKNTGNGTAGIPGENQEKT</sequence>
<dbReference type="GO" id="GO:0005886">
    <property type="term" value="C:plasma membrane"/>
    <property type="evidence" value="ECO:0007669"/>
    <property type="project" value="TreeGrafter"/>
</dbReference>
<evidence type="ECO:0000313" key="7">
    <source>
        <dbReference type="EMBL" id="MBO8450045.1"/>
    </source>
</evidence>
<evidence type="ECO:0000256" key="4">
    <source>
        <dbReference type="ARBA" id="ARBA00023136"/>
    </source>
</evidence>
<gene>
    <name evidence="7" type="ORF">IAA96_02960</name>
</gene>
<name>A0A9D9HDC3_9SPIR</name>
<organism evidence="7 8">
    <name type="scientific">Candidatus Avitreponema avistercoris</name>
    <dbReference type="NCBI Taxonomy" id="2840705"/>
    <lineage>
        <taxon>Bacteria</taxon>
        <taxon>Pseudomonadati</taxon>
        <taxon>Spirochaetota</taxon>
        <taxon>Spirochaetia</taxon>
        <taxon>Spirochaetales</taxon>
        <taxon>Candidatus Avitreponema</taxon>
    </lineage>
</organism>
<evidence type="ECO:0000256" key="2">
    <source>
        <dbReference type="ARBA" id="ARBA00022692"/>
    </source>
</evidence>